<gene>
    <name evidence="3" type="primary">Rpf1</name>
    <name evidence="3" type="ORF">GZH46_02604</name>
</gene>
<feature type="region of interest" description="Disordered" evidence="1">
    <location>
        <begin position="273"/>
        <end position="322"/>
    </location>
</feature>
<feature type="region of interest" description="Disordered" evidence="1">
    <location>
        <begin position="1"/>
        <end position="38"/>
    </location>
</feature>
<protein>
    <submittedName>
        <fullName evidence="3">Ribosome production factor 1</fullName>
    </submittedName>
</protein>
<evidence type="ECO:0000259" key="2">
    <source>
        <dbReference type="PROSITE" id="PS50833"/>
    </source>
</evidence>
<dbReference type="PANTHER" id="PTHR22734:SF3">
    <property type="entry name" value="RIBOSOME PRODUCTION FACTOR 1"/>
    <property type="match status" value="1"/>
</dbReference>
<sequence>SATMRRVKKMNPPEKKRKKKKMELVEDEKPKGKPRTIENTREYDETMVASDDEEIQYDIQHDEMESYFKQNQHPKVLITTSDNPHTRTIQLAREFKQIIPKAEFRFRNRSSIKKIIRGCIERDYTDIILINENRREPNGMLLVHLPDGPTAKFRMSSVKLTNQLKHAVKSPPFNRPEVILNEFNTRLGHTIGRMFACLFPQLPKFQYRSVCTFHNQRDYIFFRYHRYDVDTSRGKVQLQECGPQFTLKLMLLQKGTFDPKYGEYEWMLKRHEMQKSRKRANDDDDDDDNGDIRGDDDDDDGDDAAAADEQRHSNDEPNLLAADSTRASMAAVLGERGVAGDRGDVLTTRNELHVPPAADAAVDAEIVDIADGAGGGGGHWRVGVTGLRGDGGVGVGGHVGAPGDNESIASINT</sequence>
<dbReference type="InterPro" id="IPR007109">
    <property type="entry name" value="Brix"/>
</dbReference>
<feature type="compositionally biased region" description="Acidic residues" evidence="1">
    <location>
        <begin position="282"/>
        <end position="306"/>
    </location>
</feature>
<dbReference type="Pfam" id="PF04427">
    <property type="entry name" value="Brix"/>
    <property type="match status" value="1"/>
</dbReference>
<accession>A0ABQ7S6M5</accession>
<feature type="non-terminal residue" evidence="3">
    <location>
        <position position="1"/>
    </location>
</feature>
<reference evidence="3 4" key="1">
    <citation type="submission" date="2020-10" db="EMBL/GenBank/DDBJ databases">
        <authorList>
            <person name="Klimov P.B."/>
            <person name="Dyachkov S.M."/>
            <person name="Chetverikov P.E."/>
        </authorList>
    </citation>
    <scope>NUCLEOTIDE SEQUENCE [LARGE SCALE GENOMIC DNA]</scope>
    <source>
        <strain evidence="3">BMOC 18-1129-001#AD2665</strain>
        <tissue evidence="3">Entire mites</tissue>
    </source>
</reference>
<dbReference type="Gene3D" id="3.40.50.10480">
    <property type="entry name" value="Probable brix-domain ribosomal biogenesis protein"/>
    <property type="match status" value="1"/>
</dbReference>
<dbReference type="Proteomes" id="UP000825002">
    <property type="component" value="Unassembled WGS sequence"/>
</dbReference>
<organism evidence="3 4">
    <name type="scientific">Fragariocoptes setiger</name>
    <dbReference type="NCBI Taxonomy" id="1670756"/>
    <lineage>
        <taxon>Eukaryota</taxon>
        <taxon>Metazoa</taxon>
        <taxon>Ecdysozoa</taxon>
        <taxon>Arthropoda</taxon>
        <taxon>Chelicerata</taxon>
        <taxon>Arachnida</taxon>
        <taxon>Acari</taxon>
        <taxon>Acariformes</taxon>
        <taxon>Trombidiformes</taxon>
        <taxon>Prostigmata</taxon>
        <taxon>Eupodina</taxon>
        <taxon>Eriophyoidea</taxon>
        <taxon>Phytoptidae</taxon>
        <taxon>Fragariocoptes</taxon>
    </lineage>
</organism>
<dbReference type="SMART" id="SM00879">
    <property type="entry name" value="Brix"/>
    <property type="match status" value="1"/>
</dbReference>
<evidence type="ECO:0000256" key="1">
    <source>
        <dbReference type="SAM" id="MobiDB-lite"/>
    </source>
</evidence>
<feature type="compositionally biased region" description="Basic and acidic residues" evidence="1">
    <location>
        <begin position="22"/>
        <end position="38"/>
    </location>
</feature>
<evidence type="ECO:0000313" key="4">
    <source>
        <dbReference type="Proteomes" id="UP000825002"/>
    </source>
</evidence>
<dbReference type="PROSITE" id="PS50833">
    <property type="entry name" value="BRIX"/>
    <property type="match status" value="1"/>
</dbReference>
<name>A0ABQ7S6M5_9ACAR</name>
<comment type="caution">
    <text evidence="3">The sequence shown here is derived from an EMBL/GenBank/DDBJ whole genome shotgun (WGS) entry which is preliminary data.</text>
</comment>
<evidence type="ECO:0000313" key="3">
    <source>
        <dbReference type="EMBL" id="KAG9508890.1"/>
    </source>
</evidence>
<proteinExistence type="predicted"/>
<keyword evidence="4" id="KW-1185">Reference proteome</keyword>
<dbReference type="EMBL" id="JAIFTH010000851">
    <property type="protein sequence ID" value="KAG9508890.1"/>
    <property type="molecule type" value="Genomic_DNA"/>
</dbReference>
<feature type="compositionally biased region" description="Basic residues" evidence="1">
    <location>
        <begin position="1"/>
        <end position="21"/>
    </location>
</feature>
<dbReference type="PANTHER" id="PTHR22734">
    <property type="entry name" value="U3 SMALL NUCLEOLAR RIBONUCLEOPROTEIN PROTEIN IMP4"/>
    <property type="match status" value="1"/>
</dbReference>
<dbReference type="InterPro" id="IPR044281">
    <property type="entry name" value="IMP4/RPF1"/>
</dbReference>
<dbReference type="SUPFAM" id="SSF52954">
    <property type="entry name" value="Class II aaRS ABD-related"/>
    <property type="match status" value="1"/>
</dbReference>
<feature type="domain" description="Brix" evidence="2">
    <location>
        <begin position="74"/>
        <end position="258"/>
    </location>
</feature>